<gene>
    <name evidence="1" type="ORF">UR19_C0003G0209</name>
</gene>
<organism evidence="1 2">
    <name type="scientific">Candidatus Nomurabacteria bacterium GW2011_GWF1_31_48</name>
    <dbReference type="NCBI Taxonomy" id="1618767"/>
    <lineage>
        <taxon>Bacteria</taxon>
        <taxon>Candidatus Nomuraibacteriota</taxon>
    </lineage>
</organism>
<accession>A0A0F9YG18</accession>
<protein>
    <submittedName>
        <fullName evidence="1">Uncharacterized protein</fullName>
    </submittedName>
</protein>
<dbReference type="EMBL" id="LBOG01000003">
    <property type="protein sequence ID" value="KKP30373.1"/>
    <property type="molecule type" value="Genomic_DNA"/>
</dbReference>
<dbReference type="Proteomes" id="UP000034934">
    <property type="component" value="Unassembled WGS sequence"/>
</dbReference>
<evidence type="ECO:0000313" key="2">
    <source>
        <dbReference type="Proteomes" id="UP000034934"/>
    </source>
</evidence>
<reference evidence="1 2" key="1">
    <citation type="journal article" date="2015" name="Nature">
        <title>rRNA introns, odd ribosomes, and small enigmatic genomes across a large radiation of phyla.</title>
        <authorList>
            <person name="Brown C.T."/>
            <person name="Hug L.A."/>
            <person name="Thomas B.C."/>
            <person name="Sharon I."/>
            <person name="Castelle C.J."/>
            <person name="Singh A."/>
            <person name="Wilkins M.J."/>
            <person name="Williams K.H."/>
            <person name="Banfield J.F."/>
        </authorList>
    </citation>
    <scope>NUCLEOTIDE SEQUENCE [LARGE SCALE GENOMIC DNA]</scope>
</reference>
<name>A0A0F9YG18_9BACT</name>
<proteinExistence type="predicted"/>
<dbReference type="AlphaFoldDB" id="A0A0F9YG18"/>
<comment type="caution">
    <text evidence="1">The sequence shown here is derived from an EMBL/GenBank/DDBJ whole genome shotgun (WGS) entry which is preliminary data.</text>
</comment>
<sequence>MQKKNYKNLIITLILMIAFAGFFANAQIRSTDLVLTISPEHPESKEDVTATLNSYSTDLDKANIVWSINGQEKNSGIGKKSFYFKMEDMGYSTILSVSIDTIDGQNILKTTTINPANVDMLWEASDSYVPPFYKGKALAPSQGTFKVTAIPNLINQDGKVNINNLSYTWKKDGKIQTKSSGWGKNSFTFINSYLDKDNVIEVQVSDISGYTNASGKITLKTTNPKIIFYKNDPESGTRWETALSNGFRINPNGEILTIEPYFFSPKNLNSSSLKFDWFLNKEQIETPNPKNILSIKPEAGQSGNATIKIDINNINTLFQSMSKQIEVSF</sequence>
<evidence type="ECO:0000313" key="1">
    <source>
        <dbReference type="EMBL" id="KKP30373.1"/>
    </source>
</evidence>